<reference evidence="2" key="1">
    <citation type="submission" date="2023-07" db="EMBL/GenBank/DDBJ databases">
        <title>draft genome sequence of fig (Ficus carica).</title>
        <authorList>
            <person name="Takahashi T."/>
            <person name="Nishimura K."/>
        </authorList>
    </citation>
    <scope>NUCLEOTIDE SEQUENCE</scope>
</reference>
<sequence>MASDLAKLELAKRAI</sequence>
<protein>
    <submittedName>
        <fullName evidence="2">Uncharacterized protein</fullName>
    </submittedName>
</protein>
<accession>A0AA88CYW2</accession>
<name>A0AA88CYW2_FICCA</name>
<dbReference type="EMBL" id="BTGU01002375">
    <property type="protein sequence ID" value="GMN37165.1"/>
    <property type="molecule type" value="Genomic_DNA"/>
</dbReference>
<keyword evidence="3" id="KW-1185">Reference proteome</keyword>
<organism evidence="2 3">
    <name type="scientific">Ficus carica</name>
    <name type="common">Common fig</name>
    <dbReference type="NCBI Taxonomy" id="3494"/>
    <lineage>
        <taxon>Eukaryota</taxon>
        <taxon>Viridiplantae</taxon>
        <taxon>Streptophyta</taxon>
        <taxon>Embryophyta</taxon>
        <taxon>Tracheophyta</taxon>
        <taxon>Spermatophyta</taxon>
        <taxon>Magnoliopsida</taxon>
        <taxon>eudicotyledons</taxon>
        <taxon>Gunneridae</taxon>
        <taxon>Pentapetalae</taxon>
        <taxon>rosids</taxon>
        <taxon>fabids</taxon>
        <taxon>Rosales</taxon>
        <taxon>Moraceae</taxon>
        <taxon>Ficeae</taxon>
        <taxon>Ficus</taxon>
    </lineage>
</organism>
<dbReference type="EMBL" id="BTGU01002377">
    <property type="protein sequence ID" value="GMN37180.1"/>
    <property type="molecule type" value="Genomic_DNA"/>
</dbReference>
<evidence type="ECO:0000313" key="2">
    <source>
        <dbReference type="EMBL" id="GMN37180.1"/>
    </source>
</evidence>
<gene>
    <name evidence="1" type="ORF">TIFTF001_042586</name>
    <name evidence="2" type="ORF">TIFTF001_042588</name>
</gene>
<comment type="caution">
    <text evidence="2">The sequence shown here is derived from an EMBL/GenBank/DDBJ whole genome shotgun (WGS) entry which is preliminary data.</text>
</comment>
<dbReference type="Proteomes" id="UP001187192">
    <property type="component" value="Unassembled WGS sequence"/>
</dbReference>
<proteinExistence type="predicted"/>
<evidence type="ECO:0000313" key="1">
    <source>
        <dbReference type="EMBL" id="GMN37165.1"/>
    </source>
</evidence>
<evidence type="ECO:0000313" key="3">
    <source>
        <dbReference type="Proteomes" id="UP001187192"/>
    </source>
</evidence>